<keyword evidence="2" id="KW-1185">Reference proteome</keyword>
<proteinExistence type="predicted"/>
<organism evidence="1 2">
    <name type="scientific">Salmonella phage vB_SenS-EnJE6</name>
    <dbReference type="NCBI Taxonomy" id="2603849"/>
    <lineage>
        <taxon>Viruses</taxon>
        <taxon>Duplodnaviria</taxon>
        <taxon>Heunggongvirae</taxon>
        <taxon>Uroviricota</taxon>
        <taxon>Caudoviricetes</taxon>
        <taxon>Sarkviridae</taxon>
        <taxon>Guernseyvirinae</taxon>
        <taxon>Jerseyvirus</taxon>
        <taxon>Jerseyvirus EnJE6</taxon>
    </lineage>
</organism>
<evidence type="ECO:0000313" key="2">
    <source>
        <dbReference type="Proteomes" id="UP000427688"/>
    </source>
</evidence>
<accession>A0A650ES32</accession>
<reference evidence="1 2" key="1">
    <citation type="submission" date="2019-08" db="EMBL/GenBank/DDBJ databases">
        <authorList>
            <person name="Wang X."/>
        </authorList>
    </citation>
    <scope>NUCLEOTIDE SEQUENCE [LARGE SCALE GENOMIC DNA]</scope>
</reference>
<sequence length="171" mass="19628">MSNKNEVFEYLIDQLRQQVNSNPYKQQCEDLAHEVQSLKNQLCDASEQIKELHKDLARATGDVEAYKLVRKGGHISAGQRYVVGEHGPEQSGCRKEDAQECEHSWIIMPGLFLSEGDPNNVPGSELCSKCGKREYDDKEYKPKNDTQKCEHDWYFYDKGASMMCKKCGMKR</sequence>
<protein>
    <submittedName>
        <fullName evidence="1">Uncharacterized protein</fullName>
    </submittedName>
</protein>
<gene>
    <name evidence="1" type="ORF">vBSenSEnJE6_2</name>
</gene>
<dbReference type="EMBL" id="MN336265">
    <property type="protein sequence ID" value="QGT52281.1"/>
    <property type="molecule type" value="Genomic_DNA"/>
</dbReference>
<name>A0A650ES32_9CAUD</name>
<dbReference type="Proteomes" id="UP000427688">
    <property type="component" value="Segment"/>
</dbReference>
<evidence type="ECO:0000313" key="1">
    <source>
        <dbReference type="EMBL" id="QGT52281.1"/>
    </source>
</evidence>